<dbReference type="EMBL" id="JBHSIZ010000031">
    <property type="protein sequence ID" value="MFC4959648.1"/>
    <property type="molecule type" value="Genomic_DNA"/>
</dbReference>
<accession>A0ABV9UTE9</accession>
<dbReference type="Proteomes" id="UP001595834">
    <property type="component" value="Unassembled WGS sequence"/>
</dbReference>
<name>A0ABV9UTE9_9ACTN</name>
<evidence type="ECO:0000313" key="1">
    <source>
        <dbReference type="EMBL" id="MFC4959648.1"/>
    </source>
</evidence>
<comment type="caution">
    <text evidence="1">The sequence shown here is derived from an EMBL/GenBank/DDBJ whole genome shotgun (WGS) entry which is preliminary data.</text>
</comment>
<keyword evidence="2" id="KW-1185">Reference proteome</keyword>
<dbReference type="RefSeq" id="WP_344379544.1">
    <property type="nucleotide sequence ID" value="NZ_BAAASQ010000029.1"/>
</dbReference>
<proteinExistence type="predicted"/>
<sequence>MYEMHVGISVSGVGKVWHVVAQGQRATLCGQPLDLDGDAQTDHHCLACMTAFQHLMQAAEPA</sequence>
<organism evidence="1 2">
    <name type="scientific">Streptomyces mauvecolor</name>
    <dbReference type="NCBI Taxonomy" id="58345"/>
    <lineage>
        <taxon>Bacteria</taxon>
        <taxon>Bacillati</taxon>
        <taxon>Actinomycetota</taxon>
        <taxon>Actinomycetes</taxon>
        <taxon>Kitasatosporales</taxon>
        <taxon>Streptomycetaceae</taxon>
        <taxon>Streptomyces</taxon>
    </lineage>
</organism>
<evidence type="ECO:0000313" key="2">
    <source>
        <dbReference type="Proteomes" id="UP001595834"/>
    </source>
</evidence>
<protein>
    <submittedName>
        <fullName evidence="1">Uncharacterized protein</fullName>
    </submittedName>
</protein>
<gene>
    <name evidence="1" type="ORF">ACFPFX_25485</name>
</gene>
<reference evidence="2" key="1">
    <citation type="journal article" date="2019" name="Int. J. Syst. Evol. Microbiol.">
        <title>The Global Catalogue of Microorganisms (GCM) 10K type strain sequencing project: providing services to taxonomists for standard genome sequencing and annotation.</title>
        <authorList>
            <consortium name="The Broad Institute Genomics Platform"/>
            <consortium name="The Broad Institute Genome Sequencing Center for Infectious Disease"/>
            <person name="Wu L."/>
            <person name="Ma J."/>
        </authorList>
    </citation>
    <scope>NUCLEOTIDE SEQUENCE [LARGE SCALE GENOMIC DNA]</scope>
    <source>
        <strain evidence="2">CCM 7224</strain>
    </source>
</reference>